<reference evidence="1 2" key="1">
    <citation type="journal article" date="2016" name="Nat. Commun.">
        <title>Thousands of microbial genomes shed light on interconnected biogeochemical processes in an aquifer system.</title>
        <authorList>
            <person name="Anantharaman K."/>
            <person name="Brown C.T."/>
            <person name="Hug L.A."/>
            <person name="Sharon I."/>
            <person name="Castelle C.J."/>
            <person name="Probst A.J."/>
            <person name="Thomas B.C."/>
            <person name="Singh A."/>
            <person name="Wilkins M.J."/>
            <person name="Karaoz U."/>
            <person name="Brodie E.L."/>
            <person name="Williams K.H."/>
            <person name="Hubbard S.S."/>
            <person name="Banfield J.F."/>
        </authorList>
    </citation>
    <scope>NUCLEOTIDE SEQUENCE [LARGE SCALE GENOMIC DNA]</scope>
</reference>
<evidence type="ECO:0000313" key="1">
    <source>
        <dbReference type="EMBL" id="OGG73289.1"/>
    </source>
</evidence>
<dbReference type="EMBL" id="MFMA01000057">
    <property type="protein sequence ID" value="OGG73289.1"/>
    <property type="molecule type" value="Genomic_DNA"/>
</dbReference>
<organism evidence="1 2">
    <name type="scientific">Candidatus Kaiserbacteria bacterium RIFCSPLOWO2_01_FULL_54_20</name>
    <dbReference type="NCBI Taxonomy" id="1798513"/>
    <lineage>
        <taxon>Bacteria</taxon>
        <taxon>Candidatus Kaiseribacteriota</taxon>
    </lineage>
</organism>
<accession>A0A1F6EI10</accession>
<gene>
    <name evidence="1" type="ORF">A3A40_03005</name>
</gene>
<protein>
    <recommendedName>
        <fullName evidence="3">Type 4 fimbrial biogenesis protein PilX N-terminal domain-containing protein</fullName>
    </recommendedName>
</protein>
<name>A0A1F6EI10_9BACT</name>
<evidence type="ECO:0000313" key="2">
    <source>
        <dbReference type="Proteomes" id="UP000178427"/>
    </source>
</evidence>
<dbReference type="AlphaFoldDB" id="A0A1F6EI10"/>
<dbReference type="STRING" id="1798513.A3A40_03005"/>
<proteinExistence type="predicted"/>
<sequence>MDMNFSHGNDRSQKGFTLLLAALIASIVLSLGTSIFQLAQKELTLSSIGRDSQFAFYAADTGAECALYWDVRYQSFPTSTPRTADISCDDQNKTTTVTTVGSDIVSSFQFAPNGYCVNVSVSKAMDAGTGAVATTVHADGFSTNCEAVATSPRALQRSVELKY</sequence>
<dbReference type="Proteomes" id="UP000178427">
    <property type="component" value="Unassembled WGS sequence"/>
</dbReference>
<comment type="caution">
    <text evidence="1">The sequence shown here is derived from an EMBL/GenBank/DDBJ whole genome shotgun (WGS) entry which is preliminary data.</text>
</comment>
<evidence type="ECO:0008006" key="3">
    <source>
        <dbReference type="Google" id="ProtNLM"/>
    </source>
</evidence>